<keyword evidence="3" id="KW-1185">Reference proteome</keyword>
<protein>
    <submittedName>
        <fullName evidence="2">Reverse transcriptase domain, Reverse transcriptase zinc-binding domain protein</fullName>
    </submittedName>
</protein>
<keyword evidence="2" id="KW-0695">RNA-directed DNA polymerase</keyword>
<dbReference type="OrthoDB" id="1750965at2759"/>
<evidence type="ECO:0000313" key="2">
    <source>
        <dbReference type="EMBL" id="PWA83453.1"/>
    </source>
</evidence>
<dbReference type="Pfam" id="PF13966">
    <property type="entry name" value="zf-RVT"/>
    <property type="match status" value="1"/>
</dbReference>
<name>A0A2U1PCH7_ARTAN</name>
<keyword evidence="2" id="KW-0808">Transferase</keyword>
<proteinExistence type="predicted"/>
<evidence type="ECO:0000259" key="1">
    <source>
        <dbReference type="Pfam" id="PF13966"/>
    </source>
</evidence>
<keyword evidence="2" id="KW-0548">Nucleotidyltransferase</keyword>
<dbReference type="PANTHER" id="PTHR33116:SF78">
    <property type="entry name" value="OS12G0587133 PROTEIN"/>
    <property type="match status" value="1"/>
</dbReference>
<dbReference type="GO" id="GO:0003964">
    <property type="term" value="F:RNA-directed DNA polymerase activity"/>
    <property type="evidence" value="ECO:0007669"/>
    <property type="project" value="UniProtKB-KW"/>
</dbReference>
<dbReference type="EMBL" id="PKPP01001348">
    <property type="protein sequence ID" value="PWA83453.1"/>
    <property type="molecule type" value="Genomic_DNA"/>
</dbReference>
<dbReference type="Proteomes" id="UP000245207">
    <property type="component" value="Unassembled WGS sequence"/>
</dbReference>
<gene>
    <name evidence="2" type="ORF">CTI12_AA079440</name>
</gene>
<comment type="caution">
    <text evidence="2">The sequence shown here is derived from an EMBL/GenBank/DDBJ whole genome shotgun (WGS) entry which is preliminary data.</text>
</comment>
<evidence type="ECO:0000313" key="3">
    <source>
        <dbReference type="Proteomes" id="UP000245207"/>
    </source>
</evidence>
<dbReference type="PANTHER" id="PTHR33116">
    <property type="entry name" value="REVERSE TRANSCRIPTASE ZINC-BINDING DOMAIN-CONTAINING PROTEIN-RELATED-RELATED"/>
    <property type="match status" value="1"/>
</dbReference>
<dbReference type="AlphaFoldDB" id="A0A2U1PCH7"/>
<organism evidence="2 3">
    <name type="scientific">Artemisia annua</name>
    <name type="common">Sweet wormwood</name>
    <dbReference type="NCBI Taxonomy" id="35608"/>
    <lineage>
        <taxon>Eukaryota</taxon>
        <taxon>Viridiplantae</taxon>
        <taxon>Streptophyta</taxon>
        <taxon>Embryophyta</taxon>
        <taxon>Tracheophyta</taxon>
        <taxon>Spermatophyta</taxon>
        <taxon>Magnoliopsida</taxon>
        <taxon>eudicotyledons</taxon>
        <taxon>Gunneridae</taxon>
        <taxon>Pentapetalae</taxon>
        <taxon>asterids</taxon>
        <taxon>campanulids</taxon>
        <taxon>Asterales</taxon>
        <taxon>Asteraceae</taxon>
        <taxon>Asteroideae</taxon>
        <taxon>Anthemideae</taxon>
        <taxon>Artemisiinae</taxon>
        <taxon>Artemisia</taxon>
    </lineage>
</organism>
<feature type="domain" description="Reverse transcriptase zinc-binding" evidence="1">
    <location>
        <begin position="271"/>
        <end position="356"/>
    </location>
</feature>
<sequence>MNAEPQSECTKCLQEIEFFRASDIRQKSRCKWASLGDENSSFFHNIVKGRYARNAIPGLAVNGEWVSKPAPVKREVLRFFRNHFKEKIRVRPSIPVVAVMRRFLWSSSSDGKRINWVAWNTLTLPKNMGGLGLSKLQHVNEALLLKWNWRFKTEDQSLWKKVMLGCHGSIRSWSSLPCSLSASGCWKHITKIGEKRIHNGTPLNKFFVAIVGSERLQVINGEKRLSWDWRTAPNSAAQISELFQLLSDIYDFDWKGGTDKWVWTADKEGVFSVKEAKKLLFSSSNLQATRHFSWKGWAPFKCKIMAWRASIDRLATKSELIKRGVSLPSDLCVFCISNAESSTHLFTGCIYAAEIWSRIEAWCRISPIFAFEVSDLLKLADYQGNSKQYVGKEVEYQRSSIIRY</sequence>
<accession>A0A2U1PCH7</accession>
<reference evidence="2 3" key="1">
    <citation type="journal article" date="2018" name="Mol. Plant">
        <title>The genome of Artemisia annua provides insight into the evolution of Asteraceae family and artemisinin biosynthesis.</title>
        <authorList>
            <person name="Shen Q."/>
            <person name="Zhang L."/>
            <person name="Liao Z."/>
            <person name="Wang S."/>
            <person name="Yan T."/>
            <person name="Shi P."/>
            <person name="Liu M."/>
            <person name="Fu X."/>
            <person name="Pan Q."/>
            <person name="Wang Y."/>
            <person name="Lv Z."/>
            <person name="Lu X."/>
            <person name="Zhang F."/>
            <person name="Jiang W."/>
            <person name="Ma Y."/>
            <person name="Chen M."/>
            <person name="Hao X."/>
            <person name="Li L."/>
            <person name="Tang Y."/>
            <person name="Lv G."/>
            <person name="Zhou Y."/>
            <person name="Sun X."/>
            <person name="Brodelius P.E."/>
            <person name="Rose J.K.C."/>
            <person name="Tang K."/>
        </authorList>
    </citation>
    <scope>NUCLEOTIDE SEQUENCE [LARGE SCALE GENOMIC DNA]</scope>
    <source>
        <strain evidence="3">cv. Huhao1</strain>
        <tissue evidence="2">Leaf</tissue>
    </source>
</reference>
<dbReference type="InterPro" id="IPR026960">
    <property type="entry name" value="RVT-Znf"/>
</dbReference>